<feature type="signal peptide" evidence="4">
    <location>
        <begin position="1"/>
        <end position="27"/>
    </location>
</feature>
<dbReference type="InterPro" id="IPR018247">
    <property type="entry name" value="EF_Hand_1_Ca_BS"/>
</dbReference>
<keyword evidence="1" id="KW-0479">Metal-binding</keyword>
<dbReference type="PROSITE" id="PS00018">
    <property type="entry name" value="EF_HAND_1"/>
    <property type="match status" value="1"/>
</dbReference>
<evidence type="ECO:0000256" key="2">
    <source>
        <dbReference type="ARBA" id="ARBA00022837"/>
    </source>
</evidence>
<evidence type="ECO:0000313" key="7">
    <source>
        <dbReference type="Proteomes" id="UP000238196"/>
    </source>
</evidence>
<dbReference type="GO" id="GO:0046872">
    <property type="term" value="F:metal ion binding"/>
    <property type="evidence" value="ECO:0007669"/>
    <property type="project" value="UniProtKB-KW"/>
</dbReference>
<gene>
    <name evidence="6" type="ORF">C4K68_08710</name>
</gene>
<sequence length="1450" mass="155342">MMSNHRWPLLLSSLLILCLGWVSGSRADTAPATAPLASSVSVKPKMMILLSKDHELFKKAYPDYTDLNGDGVLDTSYDNSIDYDGYFNNSKCYTHNGSYFSISGAASSHLCSSAWSGNFLNWATMTRMDLIRKVLYGGTRSSDPSSTTAATVLERVYLPSDTHSFAKSFKGTSAVAVSKVTPYSYTAVSLCSTSNQTNASGKDYVLAPGNTPLIRVASGSWLFWATGEVNQCDYGSNAYQPSSGTDLTMRVQVCDSADGRSDYCKTYPAGNRKPIGLLQTYGESKQIEFGLMTGSYYRNTRGGVLRQPLAAFNDSIKEVNTQTGQLLLPSTGMVKLINDLQIIKYRRGGYTDCGSSVDQVCFSWGNPLGEMFLEALRYISLSSSRTAQTDYASSTATNDSSYLGSSAFSDVSWGSDPWPATQNCASCSILILSSGVNSFDMDNLSGTALANVPSLSTTTLTNYVNSIGDKEGITNKNFLIGENGSSTNKFCDSKKVSTLYAAKGICPDAPGNAGGYSLAGLAYYAHKNDLKTAASGTQTVKTYGVSLSEALPTFAFQTSAGKVTVVPGCSNTGSNTNCSMNDLFMDTQSFNASGQLIAARFFVAWEDQRWGSDYDMDLVAEVNVCVGSACSPAIGSDQIKITTGVPYKYTAASMQIGLTVVGTSNDGTQWLQSVPAYDSSGSIQINNWQNISTLQVKSSPTPAYQVKTFTASSSTQISALPSPLFLAAKYGGYNDLDKSGDPANGSGDSREWDADGDGQPDNYYKVNNFSTLASNLNAVFAEVAKSVGYSAPVSSSSAVTKGARVYFSSYDNVNAWNGNLYSFKYNTTGQLQQEWNAVQQLRNLDPATRNIFSWDPDARTGVAFYAPGTSGASSTLSATQIARLTAALPTPNASINAQKAVSYYRGDHSNELINGGTFRSRLDRNGESTRLGDIVNSSPTYVGSTGFYYSDAMEADKYSDFVNSTDYQGRTPMVYVGSNDGALHGFNANNGNERFVYYPNAVMSTLNQMLDPNNYDKVHAFSVDGSPTAVDAYFSNSWHTVLSGGLRAGGKAIYALDVSATRFGDGRASTLVMWEYDETVDKALLPSGETNSTLGYTFSKPAIVKLNNGKWAAVFGNGYYSAAGKAVLYIVYLDAMGDNKWSATDVVRINTGVGSTSDLNGLSEIAPIDSNDDGRIDLVYAGDLKGNLWRFDLSGSSSSSWKVAGNAPVFTARDANNKVQPIVAQPEVGKISGGGYMVFFGTGKYHDKEDLTLPATSRQSFYAVKDTLAASPITLYRASLAEQTYTEFTDSAGASYRSVSQNTVSASKSGWFMDLAGTSVGERVIRGATLTRGRIVFTTLIPDPDQCGGKEFGWLMVVKAQDGSGSSSPVFDTNNDGVIDASDLVNSGSSKRSSDGLRQDTAAGALVLDNGNTQSVITIDQQGNPDTVEMSKGATYRQQRVNWQEVYPYE</sequence>
<feature type="region of interest" description="Disordered" evidence="3">
    <location>
        <begin position="738"/>
        <end position="759"/>
    </location>
</feature>
<evidence type="ECO:0000313" key="6">
    <source>
        <dbReference type="EMBL" id="PPC77739.1"/>
    </source>
</evidence>
<accession>A0A2S5KT86</accession>
<feature type="chain" id="PRO_5015640922" description="PilY1 beta-propeller domain-containing protein" evidence="4">
    <location>
        <begin position="28"/>
        <end position="1450"/>
    </location>
</feature>
<dbReference type="InterPro" id="IPR008707">
    <property type="entry name" value="B-propeller_PilY1"/>
</dbReference>
<organism evidence="6 7">
    <name type="scientific">Proteobacteria bacterium 228</name>
    <dbReference type="NCBI Taxonomy" id="2083153"/>
    <lineage>
        <taxon>Bacteria</taxon>
        <taxon>Pseudomonadati</taxon>
        <taxon>Pseudomonadota</taxon>
    </lineage>
</organism>
<protein>
    <recommendedName>
        <fullName evidence="5">PilY1 beta-propeller domain-containing protein</fullName>
    </recommendedName>
</protein>
<keyword evidence="4" id="KW-0732">Signal</keyword>
<proteinExistence type="predicted"/>
<keyword evidence="2" id="KW-0106">Calcium</keyword>
<evidence type="ECO:0000256" key="4">
    <source>
        <dbReference type="SAM" id="SignalP"/>
    </source>
</evidence>
<dbReference type="Proteomes" id="UP000238196">
    <property type="component" value="Unassembled WGS sequence"/>
</dbReference>
<feature type="domain" description="PilY1 beta-propeller" evidence="5">
    <location>
        <begin position="931"/>
        <end position="1291"/>
    </location>
</feature>
<dbReference type="Pfam" id="PF05567">
    <property type="entry name" value="T4P_PilY1"/>
    <property type="match status" value="1"/>
</dbReference>
<name>A0A2S5KT86_9PROT</name>
<dbReference type="OrthoDB" id="7156875at2"/>
<evidence type="ECO:0000256" key="1">
    <source>
        <dbReference type="ARBA" id="ARBA00022723"/>
    </source>
</evidence>
<evidence type="ECO:0000259" key="5">
    <source>
        <dbReference type="Pfam" id="PF05567"/>
    </source>
</evidence>
<comment type="caution">
    <text evidence="6">The sequence shown here is derived from an EMBL/GenBank/DDBJ whole genome shotgun (WGS) entry which is preliminary data.</text>
</comment>
<dbReference type="EMBL" id="PRLP01000026">
    <property type="protein sequence ID" value="PPC77739.1"/>
    <property type="molecule type" value="Genomic_DNA"/>
</dbReference>
<reference evidence="6 7" key="1">
    <citation type="submission" date="2018-02" db="EMBL/GenBank/DDBJ databases">
        <title>novel marine gammaproteobacteria from coastal saline agro ecosystem.</title>
        <authorList>
            <person name="Krishnan R."/>
            <person name="Ramesh Kumar N."/>
        </authorList>
    </citation>
    <scope>NUCLEOTIDE SEQUENCE [LARGE SCALE GENOMIC DNA]</scope>
    <source>
        <strain evidence="6 7">228</strain>
    </source>
</reference>
<evidence type="ECO:0000256" key="3">
    <source>
        <dbReference type="SAM" id="MobiDB-lite"/>
    </source>
</evidence>